<feature type="non-terminal residue" evidence="6">
    <location>
        <position position="445"/>
    </location>
</feature>
<dbReference type="GO" id="GO:0043657">
    <property type="term" value="C:host cell"/>
    <property type="evidence" value="ECO:0007669"/>
    <property type="project" value="UniProtKB-SubCell"/>
</dbReference>
<feature type="domain" description="Crinkler effector protein N-terminal" evidence="5">
    <location>
        <begin position="10"/>
        <end position="119"/>
    </location>
</feature>
<protein>
    <submittedName>
        <fullName evidence="6">937_t:CDS:1</fullName>
    </submittedName>
</protein>
<organism evidence="6 7">
    <name type="scientific">Paraglomus brasilianum</name>
    <dbReference type="NCBI Taxonomy" id="144538"/>
    <lineage>
        <taxon>Eukaryota</taxon>
        <taxon>Fungi</taxon>
        <taxon>Fungi incertae sedis</taxon>
        <taxon>Mucoromycota</taxon>
        <taxon>Glomeromycotina</taxon>
        <taxon>Glomeromycetes</taxon>
        <taxon>Paraglomerales</taxon>
        <taxon>Paraglomeraceae</taxon>
        <taxon>Paraglomus</taxon>
    </lineage>
</organism>
<dbReference type="GO" id="GO:0005576">
    <property type="term" value="C:extracellular region"/>
    <property type="evidence" value="ECO:0007669"/>
    <property type="project" value="UniProtKB-SubCell"/>
</dbReference>
<evidence type="ECO:0000313" key="7">
    <source>
        <dbReference type="Proteomes" id="UP000789739"/>
    </source>
</evidence>
<name>A0A9N9DNY6_9GLOM</name>
<accession>A0A9N9DNY6</accession>
<dbReference type="AlphaFoldDB" id="A0A9N9DNY6"/>
<evidence type="ECO:0000256" key="3">
    <source>
        <dbReference type="ARBA" id="ARBA00022525"/>
    </source>
</evidence>
<sequence>ADAMDNDNAIKLSCIVHGEPNAKVFPVKIDKNETIGTLKIEIWKANRRAFHDYDATQLDIWRVDIDYTSQNSKRTTFQNDSNADIQSALEGVRADEMDDVADVFGDGPLPKKHIHVIVVPPPANRPSLISDLVPLQSFNVIVDPKRIAFNWPVDITTVTLQDLRDSIAAIYPEIEDIAVAMPVITVAAYGKWTAVEVLRNLLHLDFDTLDNLDKLDIENLSSSLSSEARTFLLNEDETAKKAFIENLKDIRGVFNGNVTKNEATTRNFINPFIIKAVSRLQTIYPTMFLAVEQAFSGSRGFGNLDYAVFFSTFAILVTEAKQHAIMAGLTQNLVQLHTASEKLKRKRDNSPVLSAVYGIVATGRTWIFVRWEGSPENPSVKISEEYVCSFKNEMINEINVLNIIITILTLQAAELVCQTNEDEKNKNEEGRESQHRCLNPASEGD</sequence>
<dbReference type="OrthoDB" id="2367745at2759"/>
<proteinExistence type="predicted"/>
<reference evidence="6" key="1">
    <citation type="submission" date="2021-06" db="EMBL/GenBank/DDBJ databases">
        <authorList>
            <person name="Kallberg Y."/>
            <person name="Tangrot J."/>
            <person name="Rosling A."/>
        </authorList>
    </citation>
    <scope>NUCLEOTIDE SEQUENCE</scope>
    <source>
        <strain evidence="6">BR232B</strain>
    </source>
</reference>
<evidence type="ECO:0000256" key="4">
    <source>
        <dbReference type="SAM" id="MobiDB-lite"/>
    </source>
</evidence>
<evidence type="ECO:0000313" key="6">
    <source>
        <dbReference type="EMBL" id="CAG8643387.1"/>
    </source>
</evidence>
<keyword evidence="7" id="KW-1185">Reference proteome</keyword>
<keyword evidence="3" id="KW-0964">Secreted</keyword>
<gene>
    <name evidence="6" type="ORF">PBRASI_LOCUS9893</name>
</gene>
<feature type="compositionally biased region" description="Basic and acidic residues" evidence="4">
    <location>
        <begin position="422"/>
        <end position="435"/>
    </location>
</feature>
<dbReference type="EMBL" id="CAJVPI010002438">
    <property type="protein sequence ID" value="CAG8643387.1"/>
    <property type="molecule type" value="Genomic_DNA"/>
</dbReference>
<dbReference type="Proteomes" id="UP000789739">
    <property type="component" value="Unassembled WGS sequence"/>
</dbReference>
<evidence type="ECO:0000256" key="2">
    <source>
        <dbReference type="ARBA" id="ARBA00004613"/>
    </source>
</evidence>
<comment type="caution">
    <text evidence="6">The sequence shown here is derived from an EMBL/GenBank/DDBJ whole genome shotgun (WGS) entry which is preliminary data.</text>
</comment>
<dbReference type="Pfam" id="PF20147">
    <property type="entry name" value="Crinkler"/>
    <property type="match status" value="1"/>
</dbReference>
<comment type="subcellular location">
    <subcellularLocation>
        <location evidence="1">Host cell</location>
    </subcellularLocation>
    <subcellularLocation>
        <location evidence="2">Secreted</location>
    </subcellularLocation>
</comment>
<evidence type="ECO:0000259" key="5">
    <source>
        <dbReference type="Pfam" id="PF20147"/>
    </source>
</evidence>
<evidence type="ECO:0000256" key="1">
    <source>
        <dbReference type="ARBA" id="ARBA00004340"/>
    </source>
</evidence>
<feature type="region of interest" description="Disordered" evidence="4">
    <location>
        <begin position="422"/>
        <end position="445"/>
    </location>
</feature>
<dbReference type="InterPro" id="IPR045379">
    <property type="entry name" value="Crinkler_N"/>
</dbReference>